<evidence type="ECO:0000313" key="1">
    <source>
        <dbReference type="EMBL" id="MFD2868230.1"/>
    </source>
</evidence>
<dbReference type="Gene3D" id="1.10.10.60">
    <property type="entry name" value="Homeodomain-like"/>
    <property type="match status" value="1"/>
</dbReference>
<sequence length="88" mass="10580">MSHKRRTFTIEFKLLMVKLYENGKPVKDIIREYDVATSTLYKWIKSYQETRSFTTKSKLIEECLRKENQRLLNEADILRQALLIIGRK</sequence>
<dbReference type="InterPro" id="IPR002514">
    <property type="entry name" value="Transposase_8"/>
</dbReference>
<proteinExistence type="predicted"/>
<accession>A0ABW5XYX7</accession>
<dbReference type="EMBL" id="JBHUOR010000038">
    <property type="protein sequence ID" value="MFD2868230.1"/>
    <property type="molecule type" value="Genomic_DNA"/>
</dbReference>
<dbReference type="Proteomes" id="UP001597568">
    <property type="component" value="Unassembled WGS sequence"/>
</dbReference>
<dbReference type="SUPFAM" id="SSF46689">
    <property type="entry name" value="Homeodomain-like"/>
    <property type="match status" value="1"/>
</dbReference>
<gene>
    <name evidence="1" type="ORF">ACFSY7_06945</name>
</gene>
<reference evidence="2" key="1">
    <citation type="journal article" date="2019" name="Int. J. Syst. Evol. Microbiol.">
        <title>The Global Catalogue of Microorganisms (GCM) 10K type strain sequencing project: providing services to taxonomists for standard genome sequencing and annotation.</title>
        <authorList>
            <consortium name="The Broad Institute Genomics Platform"/>
            <consortium name="The Broad Institute Genome Sequencing Center for Infectious Disease"/>
            <person name="Wu L."/>
            <person name="Ma J."/>
        </authorList>
    </citation>
    <scope>NUCLEOTIDE SEQUENCE [LARGE SCALE GENOMIC DNA]</scope>
    <source>
        <strain evidence="2">KCTC 33522</strain>
    </source>
</reference>
<protein>
    <submittedName>
        <fullName evidence="1">Transposase</fullName>
    </submittedName>
</protein>
<organism evidence="1 2">
    <name type="scientific">Kurthia populi</name>
    <dbReference type="NCBI Taxonomy" id="1562132"/>
    <lineage>
        <taxon>Bacteria</taxon>
        <taxon>Bacillati</taxon>
        <taxon>Bacillota</taxon>
        <taxon>Bacilli</taxon>
        <taxon>Bacillales</taxon>
        <taxon>Caryophanaceae</taxon>
        <taxon>Kurthia</taxon>
    </lineage>
</organism>
<comment type="caution">
    <text evidence="1">The sequence shown here is derived from an EMBL/GenBank/DDBJ whole genome shotgun (WGS) entry which is preliminary data.</text>
</comment>
<dbReference type="RefSeq" id="WP_380147346.1">
    <property type="nucleotide sequence ID" value="NZ_JBHUOR010000038.1"/>
</dbReference>
<keyword evidence="2" id="KW-1185">Reference proteome</keyword>
<dbReference type="InterPro" id="IPR009057">
    <property type="entry name" value="Homeodomain-like_sf"/>
</dbReference>
<dbReference type="Pfam" id="PF01527">
    <property type="entry name" value="HTH_Tnp_1"/>
    <property type="match status" value="1"/>
</dbReference>
<evidence type="ECO:0000313" key="2">
    <source>
        <dbReference type="Proteomes" id="UP001597568"/>
    </source>
</evidence>
<name>A0ABW5XYX7_9BACL</name>